<keyword evidence="2" id="KW-0677">Repeat</keyword>
<sequence length="644" mass="73482">MALPKSHIVHLLDSREILPRPPREFTTALKGDPYFVRRFTDKYRSLTGHQGCVNSVFWNKAGDLILSGSDDNRINIWSPFQHPENALIHSIPSGHKANVFSAHFMTNTNDRHIVSCAADGIVKFTDLDQYISQSPTSDWNPSPSFRCHSDLTYQVLPDPIDSNIFFDCSDDGRINLYDLRIRTSCNCDGCTRHTFLDLNVKRRREKKKLFSASSFTSAPTSEDARSQSEPESEQQSRRRRNPFMLRPSDSISITGIAIRPDNTVYLAAACSDDTVRVYDRRFIPPPSSDSVYHRDAQVYTFIPTRMRQKNAQRREMSRRFDPLSYHRMTCLQYDPNGGGDILASYSRDKVYLIRPGAGKIERSGKPRMGGIKVPKKEENLVEKLIDNDNDLLDDSFVMGQVEDSETEISNDAKNIIEEEMDIAATNNTNSRVFEIEQDAIPISRPMNIYSNNAQQNQYEEDVEEEEEEEDSYEDDNMHSSSDEDDITDLNIEEANDEDIVQTFTGHLNEKTMIKEANFFGNQSQYIMSGSDDRRIFVWDKKTGRVVNILTGDRKVVNCIQPHPYLPILCTSGIDSDIKIWYPSADREYDISKGEKIVKRNKEITETRVGADTRSPVMIIPSNMIMQMLAILNEGATGFLDSDEE</sequence>
<dbReference type="PANTHER" id="PTHR15574">
    <property type="entry name" value="WD REPEAT DOMAIN-CONTAINING FAMILY"/>
    <property type="match status" value="1"/>
</dbReference>
<feature type="repeat" description="WD" evidence="3">
    <location>
        <begin position="519"/>
        <end position="548"/>
    </location>
</feature>
<keyword evidence="1 3" id="KW-0853">WD repeat</keyword>
<dbReference type="Gene3D" id="2.130.10.10">
    <property type="entry name" value="YVTN repeat-like/Quinoprotein amine dehydrogenase"/>
    <property type="match status" value="2"/>
</dbReference>
<keyword evidence="6" id="KW-1185">Reference proteome</keyword>
<feature type="region of interest" description="Disordered" evidence="4">
    <location>
        <begin position="210"/>
        <end position="246"/>
    </location>
</feature>
<dbReference type="GO" id="GO:0005737">
    <property type="term" value="C:cytoplasm"/>
    <property type="evidence" value="ECO:0007669"/>
    <property type="project" value="TreeGrafter"/>
</dbReference>
<dbReference type="AlphaFoldDB" id="A0A9N8ZE24"/>
<dbReference type="PROSITE" id="PS50082">
    <property type="entry name" value="WD_REPEATS_2"/>
    <property type="match status" value="2"/>
</dbReference>
<feature type="region of interest" description="Disordered" evidence="4">
    <location>
        <begin position="447"/>
        <end position="484"/>
    </location>
</feature>
<comment type="caution">
    <text evidence="5">The sequence shown here is derived from an EMBL/GenBank/DDBJ whole genome shotgun (WGS) entry which is preliminary data.</text>
</comment>
<dbReference type="InterPro" id="IPR045151">
    <property type="entry name" value="DCAF8"/>
</dbReference>
<dbReference type="InterPro" id="IPR015943">
    <property type="entry name" value="WD40/YVTN_repeat-like_dom_sf"/>
</dbReference>
<evidence type="ECO:0000256" key="1">
    <source>
        <dbReference type="ARBA" id="ARBA00022574"/>
    </source>
</evidence>
<evidence type="ECO:0000256" key="2">
    <source>
        <dbReference type="ARBA" id="ARBA00022737"/>
    </source>
</evidence>
<name>A0A9N8ZE24_9GLOM</name>
<dbReference type="SMART" id="SM00320">
    <property type="entry name" value="WD40"/>
    <property type="match status" value="7"/>
</dbReference>
<dbReference type="Pfam" id="PF00400">
    <property type="entry name" value="WD40"/>
    <property type="match status" value="4"/>
</dbReference>
<reference evidence="5" key="1">
    <citation type="submission" date="2021-06" db="EMBL/GenBank/DDBJ databases">
        <authorList>
            <person name="Kallberg Y."/>
            <person name="Tangrot J."/>
            <person name="Rosling A."/>
        </authorList>
    </citation>
    <scope>NUCLEOTIDE SEQUENCE</scope>
    <source>
        <strain evidence="5">MT106</strain>
    </source>
</reference>
<organism evidence="5 6">
    <name type="scientific">Ambispora gerdemannii</name>
    <dbReference type="NCBI Taxonomy" id="144530"/>
    <lineage>
        <taxon>Eukaryota</taxon>
        <taxon>Fungi</taxon>
        <taxon>Fungi incertae sedis</taxon>
        <taxon>Mucoromycota</taxon>
        <taxon>Glomeromycotina</taxon>
        <taxon>Glomeromycetes</taxon>
        <taxon>Archaeosporales</taxon>
        <taxon>Ambisporaceae</taxon>
        <taxon>Ambispora</taxon>
    </lineage>
</organism>
<accession>A0A9N8ZE24</accession>
<evidence type="ECO:0000313" key="6">
    <source>
        <dbReference type="Proteomes" id="UP000789831"/>
    </source>
</evidence>
<dbReference type="GO" id="GO:0080008">
    <property type="term" value="C:Cul4-RING E3 ubiquitin ligase complex"/>
    <property type="evidence" value="ECO:0007669"/>
    <property type="project" value="TreeGrafter"/>
</dbReference>
<evidence type="ECO:0000313" key="5">
    <source>
        <dbReference type="EMBL" id="CAG8493402.1"/>
    </source>
</evidence>
<dbReference type="SUPFAM" id="SSF50978">
    <property type="entry name" value="WD40 repeat-like"/>
    <property type="match status" value="1"/>
</dbReference>
<dbReference type="PROSITE" id="PS50294">
    <property type="entry name" value="WD_REPEATS_REGION"/>
    <property type="match status" value="1"/>
</dbReference>
<dbReference type="InterPro" id="IPR001680">
    <property type="entry name" value="WD40_rpt"/>
</dbReference>
<gene>
    <name evidence="5" type="ORF">AGERDE_LOCUS3871</name>
</gene>
<evidence type="ECO:0000256" key="4">
    <source>
        <dbReference type="SAM" id="MobiDB-lite"/>
    </source>
</evidence>
<dbReference type="EMBL" id="CAJVPL010000408">
    <property type="protein sequence ID" value="CAG8493402.1"/>
    <property type="molecule type" value="Genomic_DNA"/>
</dbReference>
<feature type="repeat" description="WD" evidence="3">
    <location>
        <begin position="46"/>
        <end position="78"/>
    </location>
</feature>
<evidence type="ECO:0000256" key="3">
    <source>
        <dbReference type="PROSITE-ProRule" id="PRU00221"/>
    </source>
</evidence>
<feature type="compositionally biased region" description="Polar residues" evidence="4">
    <location>
        <begin position="448"/>
        <end position="457"/>
    </location>
</feature>
<feature type="compositionally biased region" description="Acidic residues" evidence="4">
    <location>
        <begin position="458"/>
        <end position="474"/>
    </location>
</feature>
<proteinExistence type="predicted"/>
<feature type="compositionally biased region" description="Low complexity" evidence="4">
    <location>
        <begin position="210"/>
        <end position="221"/>
    </location>
</feature>
<protein>
    <submittedName>
        <fullName evidence="5">4493_t:CDS:1</fullName>
    </submittedName>
</protein>
<dbReference type="OrthoDB" id="2414538at2759"/>
<dbReference type="InterPro" id="IPR036322">
    <property type="entry name" value="WD40_repeat_dom_sf"/>
</dbReference>
<dbReference type="Proteomes" id="UP000789831">
    <property type="component" value="Unassembled WGS sequence"/>
</dbReference>